<evidence type="ECO:0008006" key="4">
    <source>
        <dbReference type="Google" id="ProtNLM"/>
    </source>
</evidence>
<accession>A0A3E2TT33</accession>
<evidence type="ECO:0000313" key="3">
    <source>
        <dbReference type="Proteomes" id="UP000260773"/>
    </source>
</evidence>
<reference evidence="2 3" key="1">
    <citation type="submission" date="2018-08" db="EMBL/GenBank/DDBJ databases">
        <title>A genome reference for cultivated species of the human gut microbiota.</title>
        <authorList>
            <person name="Zou Y."/>
            <person name="Xue W."/>
            <person name="Luo G."/>
        </authorList>
    </citation>
    <scope>NUCLEOTIDE SEQUENCE [LARGE SCALE GENOMIC DNA]</scope>
    <source>
        <strain evidence="2 3">AF45-17</strain>
    </source>
</reference>
<keyword evidence="1" id="KW-1133">Transmembrane helix</keyword>
<dbReference type="AlphaFoldDB" id="A0A3E2TT33"/>
<protein>
    <recommendedName>
        <fullName evidence="4">N-acetyltransferase domain-containing protein</fullName>
    </recommendedName>
</protein>
<keyword evidence="1" id="KW-0812">Transmembrane</keyword>
<evidence type="ECO:0000313" key="2">
    <source>
        <dbReference type="EMBL" id="RGB81509.1"/>
    </source>
</evidence>
<sequence length="67" mass="7752">MDDPTFYIIGSVINDTVLCQIAAFFNFLFSVLACSLYTNQDKKLFYEKFGFQKLPNVKYGYGMVIEM</sequence>
<dbReference type="Proteomes" id="UP000260773">
    <property type="component" value="Unassembled WGS sequence"/>
</dbReference>
<keyword evidence="1" id="KW-0472">Membrane</keyword>
<name>A0A3E2TT33_9FIRM</name>
<dbReference type="EMBL" id="QVEP01000005">
    <property type="protein sequence ID" value="RGB81509.1"/>
    <property type="molecule type" value="Genomic_DNA"/>
</dbReference>
<proteinExistence type="predicted"/>
<feature type="transmembrane region" description="Helical" evidence="1">
    <location>
        <begin position="20"/>
        <end position="38"/>
    </location>
</feature>
<comment type="caution">
    <text evidence="2">The sequence shown here is derived from an EMBL/GenBank/DDBJ whole genome shotgun (WGS) entry which is preliminary data.</text>
</comment>
<organism evidence="2 3">
    <name type="scientific">Coprococcus catus</name>
    <dbReference type="NCBI Taxonomy" id="116085"/>
    <lineage>
        <taxon>Bacteria</taxon>
        <taxon>Bacillati</taxon>
        <taxon>Bacillota</taxon>
        <taxon>Clostridia</taxon>
        <taxon>Lachnospirales</taxon>
        <taxon>Lachnospiraceae</taxon>
        <taxon>Coprococcus</taxon>
    </lineage>
</organism>
<gene>
    <name evidence="2" type="ORF">DW070_03450</name>
</gene>
<evidence type="ECO:0000256" key="1">
    <source>
        <dbReference type="SAM" id="Phobius"/>
    </source>
</evidence>